<dbReference type="Proteomes" id="UP000776651">
    <property type="component" value="Unassembled WGS sequence"/>
</dbReference>
<sequence length="152" mass="16298">MTTPVSFDATTPRHALAMLVPGQAQKELSVNETFAQIDALLHPAVEGEATTPPQDPVAGECWIVAQKAGGAWQGYEGELACWDGTQWTLCTPIDGMQVFDRSESSRIVYAGGWNRVERPSPPSGGAVVDVEARAAIEAIIDIFATLSIFPRD</sequence>
<evidence type="ECO:0000313" key="1">
    <source>
        <dbReference type="EMBL" id="MBX7487491.1"/>
    </source>
</evidence>
<comment type="caution">
    <text evidence="1">The sequence shown here is derived from an EMBL/GenBank/DDBJ whole genome shotgun (WGS) entry which is preliminary data.</text>
</comment>
<proteinExistence type="predicted"/>
<organism evidence="1 2">
    <name type="scientific">Qipengyuania pacifica</name>
    <dbReference type="NCBI Taxonomy" id="2860199"/>
    <lineage>
        <taxon>Bacteria</taxon>
        <taxon>Pseudomonadati</taxon>
        <taxon>Pseudomonadota</taxon>
        <taxon>Alphaproteobacteria</taxon>
        <taxon>Sphingomonadales</taxon>
        <taxon>Erythrobacteraceae</taxon>
        <taxon>Qipengyuania</taxon>
    </lineage>
</organism>
<keyword evidence="2" id="KW-1185">Reference proteome</keyword>
<reference evidence="1 2" key="1">
    <citation type="submission" date="2021-08" db="EMBL/GenBank/DDBJ databases">
        <title>Comparative Genomics Analysis of the Genus Qipengyuania Reveals Extensive Genetic Diversity and Metabolic Versatility, Including the Description of Fifteen Novel Species.</title>
        <authorList>
            <person name="Liu Y."/>
        </authorList>
    </citation>
    <scope>NUCLEOTIDE SEQUENCE [LARGE SCALE GENOMIC DNA]</scope>
    <source>
        <strain evidence="1 2">GH25</strain>
    </source>
</reference>
<protein>
    <submittedName>
        <fullName evidence="1">DUF2793 domain-containing protein</fullName>
    </submittedName>
</protein>
<dbReference type="RefSeq" id="WP_221596957.1">
    <property type="nucleotide sequence ID" value="NZ_JAIGNQ010000001.1"/>
</dbReference>
<name>A0ABS7JEP5_9SPHN</name>
<dbReference type="InterPro" id="IPR021251">
    <property type="entry name" value="DUF2793"/>
</dbReference>
<dbReference type="EMBL" id="JAIGNQ010000001">
    <property type="protein sequence ID" value="MBX7487491.1"/>
    <property type="molecule type" value="Genomic_DNA"/>
</dbReference>
<evidence type="ECO:0000313" key="2">
    <source>
        <dbReference type="Proteomes" id="UP000776651"/>
    </source>
</evidence>
<accession>A0ABS7JEP5</accession>
<gene>
    <name evidence="1" type="ORF">K3177_03085</name>
</gene>
<dbReference type="Pfam" id="PF10983">
    <property type="entry name" value="DUF2793"/>
    <property type="match status" value="1"/>
</dbReference>